<organism evidence="12 13">
    <name type="scientific">Hanseniaspora guilliermondii</name>
    <dbReference type="NCBI Taxonomy" id="56406"/>
    <lineage>
        <taxon>Eukaryota</taxon>
        <taxon>Fungi</taxon>
        <taxon>Dikarya</taxon>
        <taxon>Ascomycota</taxon>
        <taxon>Saccharomycotina</taxon>
        <taxon>Saccharomycetes</taxon>
        <taxon>Saccharomycodales</taxon>
        <taxon>Saccharomycodaceae</taxon>
        <taxon>Hanseniaspora</taxon>
    </lineage>
</organism>
<feature type="transmembrane region" description="Helical" evidence="10">
    <location>
        <begin position="44"/>
        <end position="62"/>
    </location>
</feature>
<feature type="transmembrane region" description="Helical" evidence="10">
    <location>
        <begin position="12"/>
        <end position="32"/>
    </location>
</feature>
<keyword evidence="3 10" id="KW-0812">Transmembrane</keyword>
<feature type="domain" description="Palmitoyltransferase DHHC" evidence="11">
    <location>
        <begin position="83"/>
        <end position="210"/>
    </location>
</feature>
<feature type="transmembrane region" description="Helical" evidence="10">
    <location>
        <begin position="126"/>
        <end position="147"/>
    </location>
</feature>
<dbReference type="Pfam" id="PF01529">
    <property type="entry name" value="DHHC"/>
    <property type="match status" value="1"/>
</dbReference>
<dbReference type="InterPro" id="IPR001594">
    <property type="entry name" value="Palmitoyltrfase_DHHC"/>
</dbReference>
<evidence type="ECO:0000256" key="4">
    <source>
        <dbReference type="ARBA" id="ARBA00022989"/>
    </source>
</evidence>
<evidence type="ECO:0000256" key="10">
    <source>
        <dbReference type="RuleBase" id="RU079119"/>
    </source>
</evidence>
<gene>
    <name evidence="12" type="ORF">HGUI_00714</name>
</gene>
<dbReference type="AlphaFoldDB" id="A0A1L0AVV3"/>
<evidence type="ECO:0000256" key="1">
    <source>
        <dbReference type="ARBA" id="ARBA00004141"/>
    </source>
</evidence>
<dbReference type="Proteomes" id="UP000183365">
    <property type="component" value="Unassembled WGS sequence"/>
</dbReference>
<feature type="transmembrane region" description="Helical" evidence="10">
    <location>
        <begin position="167"/>
        <end position="192"/>
    </location>
</feature>
<comment type="similarity">
    <text evidence="10">Belongs to the DHHC palmitoyltransferase family.</text>
</comment>
<dbReference type="GO" id="GO:0019706">
    <property type="term" value="F:protein-cysteine S-palmitoyltransferase activity"/>
    <property type="evidence" value="ECO:0007669"/>
    <property type="project" value="UniProtKB-EC"/>
</dbReference>
<evidence type="ECO:0000259" key="11">
    <source>
        <dbReference type="Pfam" id="PF01529"/>
    </source>
</evidence>
<accession>A0A1L0AVV3</accession>
<keyword evidence="4 10" id="KW-1133">Transmembrane helix</keyword>
<keyword evidence="8 10" id="KW-0012">Acyltransferase</keyword>
<evidence type="ECO:0000256" key="5">
    <source>
        <dbReference type="ARBA" id="ARBA00023136"/>
    </source>
</evidence>
<dbReference type="VEuPathDB" id="FungiDB:HGUI_00714"/>
<comment type="subcellular location">
    <subcellularLocation>
        <location evidence="1">Membrane</location>
        <topology evidence="1">Multi-pass membrane protein</topology>
    </subcellularLocation>
</comment>
<evidence type="ECO:0000256" key="9">
    <source>
        <dbReference type="ARBA" id="ARBA00048048"/>
    </source>
</evidence>
<evidence type="ECO:0000256" key="2">
    <source>
        <dbReference type="ARBA" id="ARBA00022679"/>
    </source>
</evidence>
<evidence type="ECO:0000313" key="13">
    <source>
        <dbReference type="Proteomes" id="UP000183365"/>
    </source>
</evidence>
<evidence type="ECO:0000256" key="6">
    <source>
        <dbReference type="ARBA" id="ARBA00023139"/>
    </source>
</evidence>
<name>A0A1L0AVV3_9ASCO</name>
<comment type="domain">
    <text evidence="10">The DHHC domain is required for palmitoyltransferase activity.</text>
</comment>
<sequence>MMVKTFRKPWFGIAIPCLIIGFLGYGSQFMIFNKYPLKENQKKIFNLELLALWISYYIAIMTPPGSPNKVTKVKQNSQYKIWDNYCEKCKCQKPERTHHCKTCNVCVLAMDHHCPWTMNCVGLYNFAPFMRFLLCILLSTSTLLWYLGRQWSMLYKLRFFHTPGLKYIDVTILLMMTVLDFLVLFSIGALFFRCINNEFIKGMTQIETWEMDRIETLALNDKLMPLLLMNVSSVFNIDISKNEQWAIVYYNLLKKSKRWFANDYVSFPYDIGLFENIATFMGPLYSWFIPWGKSTVNPSIGFPKNDVAKLEMNEESLTVDDNYLIDLVLSLPWPPEGLKQDKLSEKTKDFFMLIKNSLPEEFDVDEKYLQTDTKIIDQRLNLNRSEYYNEFGEDLSYFGVEE</sequence>
<keyword evidence="7" id="KW-0449">Lipoprotein</keyword>
<dbReference type="PROSITE" id="PS50216">
    <property type="entry name" value="DHHC"/>
    <property type="match status" value="1"/>
</dbReference>
<proteinExistence type="inferred from homology"/>
<keyword evidence="6" id="KW-0564">Palmitate</keyword>
<dbReference type="PANTHER" id="PTHR12246">
    <property type="entry name" value="PALMITOYLTRANSFERASE ZDHHC16"/>
    <property type="match status" value="1"/>
</dbReference>
<dbReference type="OrthoDB" id="331948at2759"/>
<evidence type="ECO:0000256" key="7">
    <source>
        <dbReference type="ARBA" id="ARBA00023288"/>
    </source>
</evidence>
<comment type="catalytic activity">
    <reaction evidence="9 10">
        <text>L-cysteinyl-[protein] + hexadecanoyl-CoA = S-hexadecanoyl-L-cysteinyl-[protein] + CoA</text>
        <dbReference type="Rhea" id="RHEA:36683"/>
        <dbReference type="Rhea" id="RHEA-COMP:10131"/>
        <dbReference type="Rhea" id="RHEA-COMP:11032"/>
        <dbReference type="ChEBI" id="CHEBI:29950"/>
        <dbReference type="ChEBI" id="CHEBI:57287"/>
        <dbReference type="ChEBI" id="CHEBI:57379"/>
        <dbReference type="ChEBI" id="CHEBI:74151"/>
        <dbReference type="EC" id="2.3.1.225"/>
    </reaction>
</comment>
<protein>
    <recommendedName>
        <fullName evidence="10">Palmitoyltransferase</fullName>
        <ecNumber evidence="10">2.3.1.225</ecNumber>
    </recommendedName>
</protein>
<dbReference type="GO" id="GO:0005783">
    <property type="term" value="C:endoplasmic reticulum"/>
    <property type="evidence" value="ECO:0007669"/>
    <property type="project" value="EnsemblFungi"/>
</dbReference>
<dbReference type="EMBL" id="FQNF01000008">
    <property type="protein sequence ID" value="SGZ38514.1"/>
    <property type="molecule type" value="Genomic_DNA"/>
</dbReference>
<keyword evidence="2 10" id="KW-0808">Transferase</keyword>
<evidence type="ECO:0000256" key="8">
    <source>
        <dbReference type="ARBA" id="ARBA00023315"/>
    </source>
</evidence>
<evidence type="ECO:0000256" key="3">
    <source>
        <dbReference type="ARBA" id="ARBA00022692"/>
    </source>
</evidence>
<keyword evidence="13" id="KW-1185">Reference proteome</keyword>
<dbReference type="EC" id="2.3.1.225" evidence="10"/>
<evidence type="ECO:0000313" key="12">
    <source>
        <dbReference type="EMBL" id="SGZ38514.1"/>
    </source>
</evidence>
<dbReference type="InterPro" id="IPR039859">
    <property type="entry name" value="PFA4/ZDH16/20/ERF2-like"/>
</dbReference>
<dbReference type="GO" id="GO:0016020">
    <property type="term" value="C:membrane"/>
    <property type="evidence" value="ECO:0007669"/>
    <property type="project" value="UniProtKB-SubCell"/>
</dbReference>
<reference evidence="13" key="1">
    <citation type="submission" date="2016-11" db="EMBL/GenBank/DDBJ databases">
        <authorList>
            <person name="Guldener U."/>
        </authorList>
    </citation>
    <scope>NUCLEOTIDE SEQUENCE [LARGE SCALE GENOMIC DNA]</scope>
</reference>
<keyword evidence="5 10" id="KW-0472">Membrane</keyword>